<dbReference type="Proteomes" id="UP000596661">
    <property type="component" value="Chromosome 1"/>
</dbReference>
<feature type="coiled-coil region" evidence="1">
    <location>
        <begin position="226"/>
        <end position="283"/>
    </location>
</feature>
<keyword evidence="1" id="KW-0175">Coiled coil</keyword>
<proteinExistence type="predicted"/>
<evidence type="ECO:0000313" key="4">
    <source>
        <dbReference type="Proteomes" id="UP000596661"/>
    </source>
</evidence>
<accession>A0A803NPV4</accession>
<organism evidence="3 4">
    <name type="scientific">Cannabis sativa</name>
    <name type="common">Hemp</name>
    <name type="synonym">Marijuana</name>
    <dbReference type="NCBI Taxonomy" id="3483"/>
    <lineage>
        <taxon>Eukaryota</taxon>
        <taxon>Viridiplantae</taxon>
        <taxon>Streptophyta</taxon>
        <taxon>Embryophyta</taxon>
        <taxon>Tracheophyta</taxon>
        <taxon>Spermatophyta</taxon>
        <taxon>Magnoliopsida</taxon>
        <taxon>eudicotyledons</taxon>
        <taxon>Gunneridae</taxon>
        <taxon>Pentapetalae</taxon>
        <taxon>rosids</taxon>
        <taxon>fabids</taxon>
        <taxon>Rosales</taxon>
        <taxon>Cannabaceae</taxon>
        <taxon>Cannabis</taxon>
    </lineage>
</organism>
<name>A0A803NPV4_CANSA</name>
<dbReference type="AlphaFoldDB" id="A0A803NPV4"/>
<dbReference type="EMBL" id="UZAU01000018">
    <property type="status" value="NOT_ANNOTATED_CDS"/>
    <property type="molecule type" value="Genomic_DNA"/>
</dbReference>
<reference evidence="3" key="1">
    <citation type="submission" date="2018-11" db="EMBL/GenBank/DDBJ databases">
        <authorList>
            <person name="Grassa J C."/>
        </authorList>
    </citation>
    <scope>NUCLEOTIDE SEQUENCE [LARGE SCALE GENOMIC DNA]</scope>
</reference>
<keyword evidence="4" id="KW-1185">Reference proteome</keyword>
<dbReference type="EnsemblPlants" id="evm.model.01.599">
    <property type="protein sequence ID" value="cds.evm.model.01.599"/>
    <property type="gene ID" value="evm.TU.01.599"/>
</dbReference>
<evidence type="ECO:0000313" key="3">
    <source>
        <dbReference type="EnsemblPlants" id="cds.evm.model.01.599"/>
    </source>
</evidence>
<sequence>MRGLKSVLGLYRNRLSIHVEKQSKCVDGGFDIWSWAYVEMGTHLLLRSYFAKFCAVGGFVPFKFIHRFTVSYLDGIDAMSVKDNVHELIRGDFDDLKKAIASITVEMALNDVKVDEDSLDCDGLVIISRKRVADYDKWDEPFPHIFNRVEVVERLHPKVGTDLVPFLSNLLDLSATTSCKLGADKFSMMGSGDPIYVENYMRNKDNVVSLMVKRNCALINKNAYKLELLRSERINLKKRRDKAAKAPIEVNAKIEVVIKQRVKESLDKVIAHEKKENKEYNNDTLTLNNKIVSTATLEKQIKHYLELQQIVEQTEKDVLKKMEGVEVKLSTTKEAFEKSKNKASELENQNQ</sequence>
<evidence type="ECO:0000256" key="1">
    <source>
        <dbReference type="SAM" id="Coils"/>
    </source>
</evidence>
<evidence type="ECO:0000256" key="2">
    <source>
        <dbReference type="SAM" id="MobiDB-lite"/>
    </source>
</evidence>
<reference evidence="3" key="2">
    <citation type="submission" date="2021-03" db="UniProtKB">
        <authorList>
            <consortium name="EnsemblPlants"/>
        </authorList>
    </citation>
    <scope>IDENTIFICATION</scope>
</reference>
<dbReference type="Gramene" id="evm.model.01.599">
    <property type="protein sequence ID" value="cds.evm.model.01.599"/>
    <property type="gene ID" value="evm.TU.01.599"/>
</dbReference>
<feature type="compositionally biased region" description="Basic and acidic residues" evidence="2">
    <location>
        <begin position="334"/>
        <end position="345"/>
    </location>
</feature>
<protein>
    <submittedName>
        <fullName evidence="3">Uncharacterized protein</fullName>
    </submittedName>
</protein>
<feature type="region of interest" description="Disordered" evidence="2">
    <location>
        <begin position="330"/>
        <end position="351"/>
    </location>
</feature>